<evidence type="ECO:0000313" key="1">
    <source>
        <dbReference type="EMBL" id="KAF9479248.1"/>
    </source>
</evidence>
<dbReference type="OrthoDB" id="3365698at2759"/>
<keyword evidence="2" id="KW-1185">Reference proteome</keyword>
<sequence length="643" mass="73799">MGVLGKLSKGRSGMQWMKISWRTSYGRLNEDVRKSSLESSSAHSAYRKEARVGPVAEFACYGTVTGRLSFYYLSNLSADLLLRTIATSFLKERSSIGPSEDFKLYRTLSRGSGTPACSSHAVSSLQLRPTLSPPDIIMTSDIALINELPYDVLCSIFVACLPQFRGSEDRQPNLAVAPILLCHVCSHWRKVALCSPVLWSHLSFKLSIQQVGTRLVNPWAVFRPEFEFLRWWKENQGSAVPFLSFRIVMLRPTGKQRPHHLLLSTQKQFIIDYMEKAQYLAADVFYWKLCLEWMKKGQGKRIAFPNLHTLVRNEDTHRRNFDFRFEILHSGPIFYEFQQLVDYKDDDGNPAIDATASRLQRLCIVEDTLIDGVIPTRWSTLTHIFLSKVDITVKFWYAFIPAVRYVQKAYVNIRKLQKGPNPGVLNATLPYLESLFLEVYDRRCSDGASLITLFTNLHLPALRLLSLASYNDFRSPHLILEDIKFALSLTPSIEKVALRGNFLGLSNKDIDMQTRQVLAHAEPIWIHSTFLKELEFELGWVLFPRIVPDEADKALYNFIGNTLISNNRWLDLTNPACTIEKITIVDRSFVWLDEQYAAKCRRELSKLIPNVEFEITLESESKKAHDVWGYDELKIYSMERGSR</sequence>
<organism evidence="1 2">
    <name type="scientific">Pholiota conissans</name>
    <dbReference type="NCBI Taxonomy" id="109636"/>
    <lineage>
        <taxon>Eukaryota</taxon>
        <taxon>Fungi</taxon>
        <taxon>Dikarya</taxon>
        <taxon>Basidiomycota</taxon>
        <taxon>Agaricomycotina</taxon>
        <taxon>Agaricomycetes</taxon>
        <taxon>Agaricomycetidae</taxon>
        <taxon>Agaricales</taxon>
        <taxon>Agaricineae</taxon>
        <taxon>Strophariaceae</taxon>
        <taxon>Pholiota</taxon>
    </lineage>
</organism>
<evidence type="ECO:0008006" key="3">
    <source>
        <dbReference type="Google" id="ProtNLM"/>
    </source>
</evidence>
<evidence type="ECO:0000313" key="2">
    <source>
        <dbReference type="Proteomes" id="UP000807469"/>
    </source>
</evidence>
<dbReference type="AlphaFoldDB" id="A0A9P5Z206"/>
<accession>A0A9P5Z206</accession>
<dbReference type="Proteomes" id="UP000807469">
    <property type="component" value="Unassembled WGS sequence"/>
</dbReference>
<name>A0A9P5Z206_9AGAR</name>
<gene>
    <name evidence="1" type="ORF">BDN70DRAFT_921371</name>
</gene>
<dbReference type="EMBL" id="MU155217">
    <property type="protein sequence ID" value="KAF9479248.1"/>
    <property type="molecule type" value="Genomic_DNA"/>
</dbReference>
<reference evidence="1" key="1">
    <citation type="submission" date="2020-11" db="EMBL/GenBank/DDBJ databases">
        <authorList>
            <consortium name="DOE Joint Genome Institute"/>
            <person name="Ahrendt S."/>
            <person name="Riley R."/>
            <person name="Andreopoulos W."/>
            <person name="Labutti K."/>
            <person name="Pangilinan J."/>
            <person name="Ruiz-Duenas F.J."/>
            <person name="Barrasa J.M."/>
            <person name="Sanchez-Garcia M."/>
            <person name="Camarero S."/>
            <person name="Miyauchi S."/>
            <person name="Serrano A."/>
            <person name="Linde D."/>
            <person name="Babiker R."/>
            <person name="Drula E."/>
            <person name="Ayuso-Fernandez I."/>
            <person name="Pacheco R."/>
            <person name="Padilla G."/>
            <person name="Ferreira P."/>
            <person name="Barriuso J."/>
            <person name="Kellner H."/>
            <person name="Castanera R."/>
            <person name="Alfaro M."/>
            <person name="Ramirez L."/>
            <person name="Pisabarro A.G."/>
            <person name="Kuo A."/>
            <person name="Tritt A."/>
            <person name="Lipzen A."/>
            <person name="He G."/>
            <person name="Yan M."/>
            <person name="Ng V."/>
            <person name="Cullen D."/>
            <person name="Martin F."/>
            <person name="Rosso M.-N."/>
            <person name="Henrissat B."/>
            <person name="Hibbett D."/>
            <person name="Martinez A.T."/>
            <person name="Grigoriev I.V."/>
        </authorList>
    </citation>
    <scope>NUCLEOTIDE SEQUENCE</scope>
    <source>
        <strain evidence="1">CIRM-BRFM 674</strain>
    </source>
</reference>
<protein>
    <recommendedName>
        <fullName evidence="3">F-box domain-containing protein</fullName>
    </recommendedName>
</protein>
<proteinExistence type="predicted"/>
<comment type="caution">
    <text evidence="1">The sequence shown here is derived from an EMBL/GenBank/DDBJ whole genome shotgun (WGS) entry which is preliminary data.</text>
</comment>